<feature type="domain" description="DUF4190" evidence="2">
    <location>
        <begin position="2"/>
        <end position="45"/>
    </location>
</feature>
<dbReference type="EMBL" id="LQOJ01000042">
    <property type="protein sequence ID" value="ORV02040.1"/>
    <property type="molecule type" value="Genomic_DNA"/>
</dbReference>
<sequence>MLIPPAGVAFGHLALPQIKRTGQRGHLSAVAGLVLGYLLTVALVVGLILFALLGGDDDDATVTPTTTAAATPAPTKTVTSMAPPPTRKRDKINLEAATVGMCVEIQSRDTGADALDLFEVECEQRDGVYTVVKRVAASSDCNTTYAAAPPNRAFAVCLNKY</sequence>
<protein>
    <recommendedName>
        <fullName evidence="2">DUF4190 domain-containing protein</fullName>
    </recommendedName>
</protein>
<reference evidence="3 4" key="1">
    <citation type="submission" date="2016-01" db="EMBL/GenBank/DDBJ databases">
        <title>The new phylogeny of the genus Mycobacterium.</title>
        <authorList>
            <person name="Tarcisio F."/>
            <person name="Conor M."/>
            <person name="Antonella G."/>
            <person name="Elisabetta G."/>
            <person name="Giulia F.S."/>
            <person name="Sara T."/>
            <person name="Anna F."/>
            <person name="Clotilde B."/>
            <person name="Roberto B."/>
            <person name="Veronica D.S."/>
            <person name="Fabio R."/>
            <person name="Monica P."/>
            <person name="Olivier J."/>
            <person name="Enrico T."/>
            <person name="Nicola S."/>
        </authorList>
    </citation>
    <scope>NUCLEOTIDE SEQUENCE [LARGE SCALE GENOMIC DNA]</scope>
    <source>
        <strain evidence="3 4">DSM 44179</strain>
    </source>
</reference>
<dbReference type="Pfam" id="PF13828">
    <property type="entry name" value="DUF4190"/>
    <property type="match status" value="1"/>
</dbReference>
<feature type="transmembrane region" description="Helical" evidence="1">
    <location>
        <begin position="27"/>
        <end position="53"/>
    </location>
</feature>
<keyword evidence="1" id="KW-0812">Transmembrane</keyword>
<evidence type="ECO:0000313" key="3">
    <source>
        <dbReference type="EMBL" id="ORV02040.1"/>
    </source>
</evidence>
<evidence type="ECO:0000259" key="2">
    <source>
        <dbReference type="Pfam" id="PF13828"/>
    </source>
</evidence>
<accession>A0A1X1R9X5</accession>
<proteinExistence type="predicted"/>
<keyword evidence="1" id="KW-1133">Transmembrane helix</keyword>
<dbReference type="Proteomes" id="UP000193484">
    <property type="component" value="Unassembled WGS sequence"/>
</dbReference>
<name>A0A1X1R9X5_MYCFA</name>
<keyword evidence="1" id="KW-0472">Membrane</keyword>
<evidence type="ECO:0000256" key="1">
    <source>
        <dbReference type="SAM" id="Phobius"/>
    </source>
</evidence>
<dbReference type="AlphaFoldDB" id="A0A1X1R9X5"/>
<comment type="caution">
    <text evidence="3">The sequence shown here is derived from an EMBL/GenBank/DDBJ whole genome shotgun (WGS) entry which is preliminary data.</text>
</comment>
<keyword evidence="4" id="KW-1185">Reference proteome</keyword>
<organism evidence="3 4">
    <name type="scientific">Mycolicibacterium fallax</name>
    <name type="common">Mycobacterium fallax</name>
    <dbReference type="NCBI Taxonomy" id="1793"/>
    <lineage>
        <taxon>Bacteria</taxon>
        <taxon>Bacillati</taxon>
        <taxon>Actinomycetota</taxon>
        <taxon>Actinomycetes</taxon>
        <taxon>Mycobacteriales</taxon>
        <taxon>Mycobacteriaceae</taxon>
        <taxon>Mycolicibacterium</taxon>
    </lineage>
</organism>
<dbReference type="STRING" id="1793.AWC04_12470"/>
<evidence type="ECO:0000313" key="4">
    <source>
        <dbReference type="Proteomes" id="UP000193484"/>
    </source>
</evidence>
<dbReference type="InterPro" id="IPR025241">
    <property type="entry name" value="DUF4190"/>
</dbReference>
<gene>
    <name evidence="3" type="ORF">AWC04_12470</name>
</gene>